<sequence length="56" mass="4958">MNSASTAADAAALPFRAARPSGETPAPAGLASAGLASAGLASAGSAGSLGTGEATA</sequence>
<keyword evidence="3" id="KW-1185">Reference proteome</keyword>
<feature type="compositionally biased region" description="Low complexity" evidence="1">
    <location>
        <begin position="1"/>
        <end position="18"/>
    </location>
</feature>
<accession>A0A918VIT4</accession>
<reference evidence="2" key="2">
    <citation type="submission" date="2020-09" db="EMBL/GenBank/DDBJ databases">
        <authorList>
            <person name="Sun Q."/>
            <person name="Ohkuma M."/>
        </authorList>
    </citation>
    <scope>NUCLEOTIDE SEQUENCE</scope>
    <source>
        <strain evidence="2">JCM 5016</strain>
    </source>
</reference>
<protein>
    <submittedName>
        <fullName evidence="2">Uncharacterized protein</fullName>
    </submittedName>
</protein>
<evidence type="ECO:0000313" key="2">
    <source>
        <dbReference type="EMBL" id="GHA02199.1"/>
    </source>
</evidence>
<evidence type="ECO:0000256" key="1">
    <source>
        <dbReference type="SAM" id="MobiDB-lite"/>
    </source>
</evidence>
<dbReference type="Proteomes" id="UP000623010">
    <property type="component" value="Unassembled WGS sequence"/>
</dbReference>
<proteinExistence type="predicted"/>
<dbReference type="AlphaFoldDB" id="A0A918VIT4"/>
<evidence type="ECO:0000313" key="3">
    <source>
        <dbReference type="Proteomes" id="UP000623010"/>
    </source>
</evidence>
<feature type="region of interest" description="Disordered" evidence="1">
    <location>
        <begin position="1"/>
        <end position="30"/>
    </location>
</feature>
<name>A0A918VIT4_9ACTN</name>
<reference evidence="2" key="1">
    <citation type="journal article" date="2014" name="Int. J. Syst. Evol. Microbiol.">
        <title>Complete genome sequence of Corynebacterium casei LMG S-19264T (=DSM 44701T), isolated from a smear-ripened cheese.</title>
        <authorList>
            <consortium name="US DOE Joint Genome Institute (JGI-PGF)"/>
            <person name="Walter F."/>
            <person name="Albersmeier A."/>
            <person name="Kalinowski J."/>
            <person name="Ruckert C."/>
        </authorList>
    </citation>
    <scope>NUCLEOTIDE SEQUENCE</scope>
    <source>
        <strain evidence="2">JCM 5016</strain>
    </source>
</reference>
<organism evidence="2 3">
    <name type="scientific">Streptomyces echinoruber</name>
    <dbReference type="NCBI Taxonomy" id="68898"/>
    <lineage>
        <taxon>Bacteria</taxon>
        <taxon>Bacillati</taxon>
        <taxon>Actinomycetota</taxon>
        <taxon>Actinomycetes</taxon>
        <taxon>Kitasatosporales</taxon>
        <taxon>Streptomycetaceae</taxon>
        <taxon>Streptomyces</taxon>
    </lineage>
</organism>
<comment type="caution">
    <text evidence="2">The sequence shown here is derived from an EMBL/GenBank/DDBJ whole genome shotgun (WGS) entry which is preliminary data.</text>
</comment>
<dbReference type="EMBL" id="BMWH01000021">
    <property type="protein sequence ID" value="GHA02199.1"/>
    <property type="molecule type" value="Genomic_DNA"/>
</dbReference>
<gene>
    <name evidence="2" type="ORF">GCM10010389_46980</name>
</gene>